<reference evidence="2 3" key="1">
    <citation type="submission" date="2020-03" db="EMBL/GenBank/DDBJ databases">
        <title>Vagococcus sp. nov., isolated from beetles.</title>
        <authorList>
            <person name="Hyun D.-W."/>
            <person name="Bae J.-W."/>
        </authorList>
    </citation>
    <scope>NUCLEOTIDE SEQUENCE [LARGE SCALE GENOMIC DNA]</scope>
    <source>
        <strain evidence="2 3">HDW17B</strain>
    </source>
</reference>
<dbReference type="Pfam" id="PF11683">
    <property type="entry name" value="DUF3278"/>
    <property type="match status" value="1"/>
</dbReference>
<organism evidence="2 3">
    <name type="scientific">Vagococcus hydrophili</name>
    <dbReference type="NCBI Taxonomy" id="2714947"/>
    <lineage>
        <taxon>Bacteria</taxon>
        <taxon>Bacillati</taxon>
        <taxon>Bacillota</taxon>
        <taxon>Bacilli</taxon>
        <taxon>Lactobacillales</taxon>
        <taxon>Enterococcaceae</taxon>
        <taxon>Vagococcus</taxon>
    </lineage>
</organism>
<evidence type="ECO:0000313" key="2">
    <source>
        <dbReference type="EMBL" id="QIL48451.1"/>
    </source>
</evidence>
<gene>
    <name evidence="2" type="ORF">G7082_08050</name>
</gene>
<proteinExistence type="predicted"/>
<dbReference type="KEGG" id="vhy:G7082_08050"/>
<name>A0A6G8ATN9_9ENTE</name>
<keyword evidence="1" id="KW-1133">Transmembrane helix</keyword>
<dbReference type="Proteomes" id="UP000501747">
    <property type="component" value="Chromosome"/>
</dbReference>
<protein>
    <submittedName>
        <fullName evidence="2">DUF3278 domain-containing protein</fullName>
    </submittedName>
</protein>
<feature type="transmembrane region" description="Helical" evidence="1">
    <location>
        <begin position="64"/>
        <end position="86"/>
    </location>
</feature>
<dbReference type="InterPro" id="IPR021697">
    <property type="entry name" value="DUF3278"/>
</dbReference>
<dbReference type="AlphaFoldDB" id="A0A6G8ATN9"/>
<dbReference type="RefSeq" id="WP_166034598.1">
    <property type="nucleotide sequence ID" value="NZ_CP049887.1"/>
</dbReference>
<dbReference type="EMBL" id="CP049887">
    <property type="protein sequence ID" value="QIL48451.1"/>
    <property type="molecule type" value="Genomic_DNA"/>
</dbReference>
<keyword evidence="1" id="KW-0812">Transmembrane</keyword>
<feature type="transmembrane region" description="Helical" evidence="1">
    <location>
        <begin position="36"/>
        <end position="58"/>
    </location>
</feature>
<keyword evidence="1" id="KW-0472">Membrane</keyword>
<evidence type="ECO:0000313" key="3">
    <source>
        <dbReference type="Proteomes" id="UP000501747"/>
    </source>
</evidence>
<evidence type="ECO:0000256" key="1">
    <source>
        <dbReference type="SAM" id="Phobius"/>
    </source>
</evidence>
<keyword evidence="3" id="KW-1185">Reference proteome</keyword>
<accession>A0A6G8ATN9</accession>
<feature type="transmembrane region" description="Helical" evidence="1">
    <location>
        <begin position="137"/>
        <end position="158"/>
    </location>
</feature>
<feature type="transmembrane region" description="Helical" evidence="1">
    <location>
        <begin position="107"/>
        <end position="125"/>
    </location>
</feature>
<sequence>MKEEKMITRLIKHIYGITGVIDEYKRSEINRIGNNAFMFTWLVSFISMMVCLVLAMYIDPAIIFWGYLSINMLNIFITMCYIGYQVDYLGLGNYDKEEIDYRREKKALLRRMILSGVFFTTYMFVMSPEELSMKRLASSLISGIIFVSGISIASLYQLKRSRRSKINRHG</sequence>